<dbReference type="PANTHER" id="PTHR43268">
    <property type="entry name" value="THIOSULFATE SULFURTRANSFERASE/RHODANESE-LIKE DOMAIN-CONTAINING PROTEIN 2"/>
    <property type="match status" value="1"/>
</dbReference>
<evidence type="ECO:0000313" key="3">
    <source>
        <dbReference type="EMBL" id="RAL24191.1"/>
    </source>
</evidence>
<proteinExistence type="inferred from homology"/>
<gene>
    <name evidence="1" type="primary">trhO</name>
    <name evidence="3" type="ORF">DL897_10945</name>
</gene>
<dbReference type="CDD" id="cd01518">
    <property type="entry name" value="RHOD_YceA"/>
    <property type="match status" value="1"/>
</dbReference>
<feature type="domain" description="Rhodanese" evidence="2">
    <location>
        <begin position="125"/>
        <end position="219"/>
    </location>
</feature>
<dbReference type="GO" id="GO:0006400">
    <property type="term" value="P:tRNA modification"/>
    <property type="evidence" value="ECO:0007669"/>
    <property type="project" value="UniProtKB-UniRule"/>
</dbReference>
<reference evidence="3 4" key="2">
    <citation type="submission" date="2018-06" db="EMBL/GenBank/DDBJ databases">
        <authorList>
            <person name="Zhirakovskaya E."/>
        </authorList>
    </citation>
    <scope>NUCLEOTIDE SEQUENCE [LARGE SCALE GENOMIC DNA]</scope>
    <source>
        <strain evidence="3 4">FBKL4.011</strain>
    </source>
</reference>
<dbReference type="Gene3D" id="3.40.250.10">
    <property type="entry name" value="Rhodanese-like domain"/>
    <property type="match status" value="1"/>
</dbReference>
<protein>
    <recommendedName>
        <fullName evidence="1">tRNA uridine(34) hydroxylase</fullName>
        <ecNumber evidence="1">1.14.-.-</ecNumber>
    </recommendedName>
    <alternativeName>
        <fullName evidence="1">tRNA hydroxylation protein O</fullName>
    </alternativeName>
</protein>
<keyword evidence="1" id="KW-0819">tRNA processing</keyword>
<dbReference type="PROSITE" id="PS50206">
    <property type="entry name" value="RHODANESE_3"/>
    <property type="match status" value="1"/>
</dbReference>
<accession>A0A364K4G9</accession>
<dbReference type="InterPro" id="IPR020936">
    <property type="entry name" value="TrhO"/>
</dbReference>
<dbReference type="OrthoDB" id="9778326at2"/>
<comment type="caution">
    <text evidence="3">The sequence shown here is derived from an EMBL/GenBank/DDBJ whole genome shotgun (WGS) entry which is preliminary data.</text>
</comment>
<dbReference type="Pfam" id="PF12368">
    <property type="entry name" value="Rhodanese_C"/>
    <property type="match status" value="1"/>
</dbReference>
<dbReference type="EC" id="1.14.-.-" evidence="1"/>
<dbReference type="EMBL" id="QJKK01000005">
    <property type="protein sequence ID" value="RAL24191.1"/>
    <property type="molecule type" value="Genomic_DNA"/>
</dbReference>
<evidence type="ECO:0000256" key="1">
    <source>
        <dbReference type="HAMAP-Rule" id="MF_00469"/>
    </source>
</evidence>
<keyword evidence="1" id="KW-0560">Oxidoreductase</keyword>
<dbReference type="InterPro" id="IPR036873">
    <property type="entry name" value="Rhodanese-like_dom_sf"/>
</dbReference>
<dbReference type="PANTHER" id="PTHR43268:SF3">
    <property type="entry name" value="RHODANESE-LIKE DOMAIN-CONTAINING PROTEIN 7-RELATED"/>
    <property type="match status" value="1"/>
</dbReference>
<dbReference type="GO" id="GO:0016705">
    <property type="term" value="F:oxidoreductase activity, acting on paired donors, with incorporation or reduction of molecular oxygen"/>
    <property type="evidence" value="ECO:0007669"/>
    <property type="project" value="UniProtKB-UniRule"/>
</dbReference>
<comment type="function">
    <text evidence="1">Catalyzes oxygen-dependent 5-hydroxyuridine (ho5U) modification at position 34 in tRNAs.</text>
</comment>
<organism evidence="3 4">
    <name type="scientific">Thermoflavimicrobium daqui</name>
    <dbReference type="NCBI Taxonomy" id="2137476"/>
    <lineage>
        <taxon>Bacteria</taxon>
        <taxon>Bacillati</taxon>
        <taxon>Bacillota</taxon>
        <taxon>Bacilli</taxon>
        <taxon>Bacillales</taxon>
        <taxon>Thermoactinomycetaceae</taxon>
        <taxon>Thermoflavimicrobium</taxon>
    </lineage>
</organism>
<dbReference type="AlphaFoldDB" id="A0A364K4G9"/>
<reference evidence="3 4" key="1">
    <citation type="submission" date="2018-06" db="EMBL/GenBank/DDBJ databases">
        <title>Thermoflavimicrobium daqus sp. nov., a thermophilic microbe isolated from Moutai-flavour Daqu.</title>
        <authorList>
            <person name="Wang X."/>
            <person name="Zhou H."/>
        </authorList>
    </citation>
    <scope>NUCLEOTIDE SEQUENCE [LARGE SCALE GENOMIC DNA]</scope>
    <source>
        <strain evidence="3 4">FBKL4.011</strain>
    </source>
</reference>
<dbReference type="RefSeq" id="WP_113659184.1">
    <property type="nucleotide sequence ID" value="NZ_KZ845667.1"/>
</dbReference>
<dbReference type="SMART" id="SM00450">
    <property type="entry name" value="RHOD"/>
    <property type="match status" value="1"/>
</dbReference>
<dbReference type="Pfam" id="PF00581">
    <property type="entry name" value="Rhodanese"/>
    <property type="match status" value="1"/>
</dbReference>
<evidence type="ECO:0000259" key="2">
    <source>
        <dbReference type="PROSITE" id="PS50206"/>
    </source>
</evidence>
<dbReference type="InterPro" id="IPR001763">
    <property type="entry name" value="Rhodanese-like_dom"/>
</dbReference>
<dbReference type="InterPro" id="IPR040503">
    <property type="entry name" value="TRHO_N"/>
</dbReference>
<dbReference type="InterPro" id="IPR022111">
    <property type="entry name" value="Rhodanese_C"/>
</dbReference>
<dbReference type="NCBIfam" id="NF001135">
    <property type="entry name" value="PRK00142.1-3"/>
    <property type="match status" value="1"/>
</dbReference>
<name>A0A364K4G9_9BACL</name>
<comment type="catalytic activity">
    <reaction evidence="1">
        <text>uridine(34) in tRNA + AH2 + O2 = 5-hydroxyuridine(34) in tRNA + A + H2O</text>
        <dbReference type="Rhea" id="RHEA:64224"/>
        <dbReference type="Rhea" id="RHEA-COMP:11727"/>
        <dbReference type="Rhea" id="RHEA-COMP:13381"/>
        <dbReference type="ChEBI" id="CHEBI:13193"/>
        <dbReference type="ChEBI" id="CHEBI:15377"/>
        <dbReference type="ChEBI" id="CHEBI:15379"/>
        <dbReference type="ChEBI" id="CHEBI:17499"/>
        <dbReference type="ChEBI" id="CHEBI:65315"/>
        <dbReference type="ChEBI" id="CHEBI:136877"/>
    </reaction>
</comment>
<evidence type="ECO:0000313" key="4">
    <source>
        <dbReference type="Proteomes" id="UP000251213"/>
    </source>
</evidence>
<sequence>MSLDYQVLLYYKYVPIEEPQKIVEKQKELCQRLNLKGRILVAEEGLNGTVSGTIEETNSYMEAMKKDPLFHDMPFKVDLHDGHAFRKLSVKLRPEIVAWHMEEKVDPNEITGIHLSPKEWYQTMQEEDVIIIDGRNDFEYDLGHFRGAIRPDVQTTREFPEWIQKHKEEWKGKKILTYCTGGIRCEKLSGVLLKEGLSDVYQLDGGIVTYGKDPEVQGALFDGQCYVFDDRISVPINQKEHVIVGKCYHCKAPAEKYLNCNYDPCDRRHLVCPECEEKYTGYCSIECKEKDKTKEQV</sequence>
<dbReference type="HAMAP" id="MF_00469">
    <property type="entry name" value="TrhO"/>
    <property type="match status" value="1"/>
</dbReference>
<dbReference type="Pfam" id="PF17773">
    <property type="entry name" value="UPF0176_N"/>
    <property type="match status" value="1"/>
</dbReference>
<dbReference type="Gene3D" id="3.30.70.100">
    <property type="match status" value="1"/>
</dbReference>
<comment type="similarity">
    <text evidence="1">Belongs to the TrhO family.</text>
</comment>
<dbReference type="Proteomes" id="UP000251213">
    <property type="component" value="Unassembled WGS sequence"/>
</dbReference>
<keyword evidence="4" id="KW-1185">Reference proteome</keyword>
<dbReference type="SUPFAM" id="SSF52821">
    <property type="entry name" value="Rhodanese/Cell cycle control phosphatase"/>
    <property type="match status" value="1"/>
</dbReference>